<evidence type="ECO:0000313" key="1">
    <source>
        <dbReference type="EMBL" id="MDE4168271.1"/>
    </source>
</evidence>
<organism evidence="1 2">
    <name type="scientific">Phaeobacter gallaeciensis</name>
    <dbReference type="NCBI Taxonomy" id="60890"/>
    <lineage>
        <taxon>Bacteria</taxon>
        <taxon>Pseudomonadati</taxon>
        <taxon>Pseudomonadota</taxon>
        <taxon>Alphaproteobacteria</taxon>
        <taxon>Rhodobacterales</taxon>
        <taxon>Roseobacteraceae</taxon>
        <taxon>Phaeobacter</taxon>
    </lineage>
</organism>
<name>A0ABD4XG12_9RHOB</name>
<accession>A0ABD4XG12</accession>
<evidence type="ECO:0000313" key="2">
    <source>
        <dbReference type="Proteomes" id="UP001218364"/>
    </source>
</evidence>
<reference evidence="1 2" key="1">
    <citation type="submission" date="2023-02" db="EMBL/GenBank/DDBJ databases">
        <title>Population genomics of bacteria associated with diatom.</title>
        <authorList>
            <person name="Xie J."/>
            <person name="Wang H."/>
        </authorList>
    </citation>
    <scope>NUCLEOTIDE SEQUENCE [LARGE SCALE GENOMIC DNA]</scope>
    <source>
        <strain evidence="1 2">PT47_8</strain>
    </source>
</reference>
<dbReference type="Proteomes" id="UP001218364">
    <property type="component" value="Unassembled WGS sequence"/>
</dbReference>
<proteinExistence type="predicted"/>
<dbReference type="RefSeq" id="WP_274841219.1">
    <property type="nucleotide sequence ID" value="NZ_JARCJM010000039.1"/>
</dbReference>
<protein>
    <submittedName>
        <fullName evidence="1">Uncharacterized protein</fullName>
    </submittedName>
</protein>
<dbReference type="EMBL" id="JARCJK010000040">
    <property type="protein sequence ID" value="MDE4168271.1"/>
    <property type="molecule type" value="Genomic_DNA"/>
</dbReference>
<comment type="caution">
    <text evidence="1">The sequence shown here is derived from an EMBL/GenBank/DDBJ whole genome shotgun (WGS) entry which is preliminary data.</text>
</comment>
<gene>
    <name evidence="1" type="ORF">PXK24_21645</name>
</gene>
<dbReference type="AlphaFoldDB" id="A0ABD4XG12"/>
<sequence length="324" mass="37062">MGIQHTLPEIPFTGMMGILRILRAIPRMEATGIPRILRVTPYMEAMGSAATLRATPFTGTMGSAPTLPEIRYTAIGRINGMPKVEPLTVGWIVDAPFGDFAFEAPEAKRKDRSPALSGRAVQACPAVNELEKRLFVVKAPFDIKIGVEKDGENYELFYDEQRTRVDPDVISRFITFMPQNLWRSPKRPVFQILLPYVFLCDEKCYLTQFPPFLDKFTWPGQMIAGRFEITNWPRILNFAFEFCDLNSCLELRRGQPLCYFMFEGDNPERSVRLVRAKQTEEVRQFRKGIDGMPKFTSNTFSVMDEAARRRPRNLVISIEDGDEV</sequence>